<evidence type="ECO:0000256" key="6">
    <source>
        <dbReference type="ARBA" id="ARBA00022676"/>
    </source>
</evidence>
<dbReference type="PANTHER" id="PTHR10788:SF106">
    <property type="entry name" value="BCDNA.GH08860"/>
    <property type="match status" value="1"/>
</dbReference>
<evidence type="ECO:0000256" key="5">
    <source>
        <dbReference type="ARBA" id="ARBA00018539"/>
    </source>
</evidence>
<evidence type="ECO:0000256" key="3">
    <source>
        <dbReference type="ARBA" id="ARBA00011881"/>
    </source>
</evidence>
<dbReference type="RefSeq" id="WP_137333268.1">
    <property type="nucleotide sequence ID" value="NZ_CP040077.1"/>
</dbReference>
<evidence type="ECO:0000256" key="7">
    <source>
        <dbReference type="ARBA" id="ARBA00022679"/>
    </source>
</evidence>
<protein>
    <recommendedName>
        <fullName evidence="5 9">Trehalose-6-phosphate synthase</fullName>
        <ecNumber evidence="4 9">2.4.1.15</ecNumber>
    </recommendedName>
    <alternativeName>
        <fullName evidence="9">Osmoregulatory trehalose synthesis protein A</fullName>
    </alternativeName>
    <alternativeName>
        <fullName evidence="9">UDP-glucose-glucosephosphate glucosyltransferase</fullName>
    </alternativeName>
</protein>
<dbReference type="KEGG" id="tvl:FAZ95_15575"/>
<dbReference type="GO" id="GO:0003825">
    <property type="term" value="F:alpha,alpha-trehalose-phosphate synthase (UDP-forming) activity"/>
    <property type="evidence" value="ECO:0007669"/>
    <property type="project" value="UniProtKB-UniRule"/>
</dbReference>
<evidence type="ECO:0000256" key="4">
    <source>
        <dbReference type="ARBA" id="ARBA00012538"/>
    </source>
</evidence>
<keyword evidence="6 9" id="KW-0328">Glycosyltransferase</keyword>
<organism evidence="10 11">
    <name type="scientific">Trinickia violacea</name>
    <dbReference type="NCBI Taxonomy" id="2571746"/>
    <lineage>
        <taxon>Bacteria</taxon>
        <taxon>Pseudomonadati</taxon>
        <taxon>Pseudomonadota</taxon>
        <taxon>Betaproteobacteria</taxon>
        <taxon>Burkholderiales</taxon>
        <taxon>Burkholderiaceae</taxon>
        <taxon>Trinickia</taxon>
    </lineage>
</organism>
<dbReference type="NCBIfam" id="TIGR02400">
    <property type="entry name" value="trehalose_OtsA"/>
    <property type="match status" value="1"/>
</dbReference>
<keyword evidence="11" id="KW-1185">Reference proteome</keyword>
<proteinExistence type="inferred from homology"/>
<dbReference type="EMBL" id="CP040077">
    <property type="protein sequence ID" value="QCP50452.1"/>
    <property type="molecule type" value="Genomic_DNA"/>
</dbReference>
<dbReference type="InterPro" id="IPR012766">
    <property type="entry name" value="Trehalose_OtsA"/>
</dbReference>
<dbReference type="PANTHER" id="PTHR10788">
    <property type="entry name" value="TREHALOSE-6-PHOSPHATE SYNTHASE"/>
    <property type="match status" value="1"/>
</dbReference>
<reference evidence="10 11" key="1">
    <citation type="submission" date="2019-05" db="EMBL/GenBank/DDBJ databases">
        <title>Burkholderia sp. DHOD12, isolated from subtropical forest soil.</title>
        <authorList>
            <person name="Gao Z.-H."/>
            <person name="Qiu L.-H."/>
        </authorList>
    </citation>
    <scope>NUCLEOTIDE SEQUENCE [LARGE SCALE GENOMIC DNA]</scope>
    <source>
        <strain evidence="10 11">DHOD12</strain>
    </source>
</reference>
<dbReference type="GO" id="GO:0005992">
    <property type="term" value="P:trehalose biosynthetic process"/>
    <property type="evidence" value="ECO:0007669"/>
    <property type="project" value="UniProtKB-UniRule"/>
</dbReference>
<dbReference type="Pfam" id="PF00982">
    <property type="entry name" value="Glyco_transf_20"/>
    <property type="match status" value="1"/>
</dbReference>
<dbReference type="OrthoDB" id="9815690at2"/>
<dbReference type="CDD" id="cd03788">
    <property type="entry name" value="GT20_TPS"/>
    <property type="match status" value="1"/>
</dbReference>
<evidence type="ECO:0000256" key="1">
    <source>
        <dbReference type="ARBA" id="ARBA00005199"/>
    </source>
</evidence>
<evidence type="ECO:0000313" key="11">
    <source>
        <dbReference type="Proteomes" id="UP000298656"/>
    </source>
</evidence>
<dbReference type="Proteomes" id="UP000298656">
    <property type="component" value="Chromosome 1"/>
</dbReference>
<dbReference type="UniPathway" id="UPA00299"/>
<comment type="similarity">
    <text evidence="2 9">Belongs to the glycosyltransferase 20 family.</text>
</comment>
<dbReference type="InterPro" id="IPR001830">
    <property type="entry name" value="Glyco_trans_20"/>
</dbReference>
<dbReference type="SUPFAM" id="SSF53756">
    <property type="entry name" value="UDP-Glycosyltransferase/glycogen phosphorylase"/>
    <property type="match status" value="1"/>
</dbReference>
<comment type="function">
    <text evidence="9">Probably involved in the osmoprotection via the biosynthesis of trehalose. Catalyzes the transfer of glucose from UDP-alpha-D-glucose (UDP-Glc) to D-glucose 6-phosphate (Glc-6-P) to form trehalose-6-phosphate. Acts with retention of the anomeric configuration of the UDP-sugar donor.</text>
</comment>
<gene>
    <name evidence="10" type="primary">otsA</name>
    <name evidence="10" type="ORF">FAZ95_15575</name>
</gene>
<dbReference type="EC" id="2.4.1.15" evidence="4 9"/>
<evidence type="ECO:0000313" key="10">
    <source>
        <dbReference type="EMBL" id="QCP50452.1"/>
    </source>
</evidence>
<comment type="catalytic activity">
    <reaction evidence="8 9">
        <text>D-glucose 6-phosphate + UDP-alpha-D-glucose = alpha,alpha-trehalose 6-phosphate + UDP + H(+)</text>
        <dbReference type="Rhea" id="RHEA:18889"/>
        <dbReference type="ChEBI" id="CHEBI:15378"/>
        <dbReference type="ChEBI" id="CHEBI:58223"/>
        <dbReference type="ChEBI" id="CHEBI:58429"/>
        <dbReference type="ChEBI" id="CHEBI:58885"/>
        <dbReference type="ChEBI" id="CHEBI:61548"/>
        <dbReference type="EC" id="2.4.1.15"/>
    </reaction>
</comment>
<evidence type="ECO:0000256" key="9">
    <source>
        <dbReference type="RuleBase" id="RU362045"/>
    </source>
</evidence>
<keyword evidence="7 9" id="KW-0808">Transferase</keyword>
<comment type="pathway">
    <text evidence="1 9">Glycan biosynthesis; trehalose biosynthesis.</text>
</comment>
<dbReference type="AlphaFoldDB" id="A0A4P8IN77"/>
<evidence type="ECO:0000256" key="8">
    <source>
        <dbReference type="ARBA" id="ARBA00048039"/>
    </source>
</evidence>
<dbReference type="FunFam" id="3.40.50.2000:FF:000024">
    <property type="entry name" value="Trehalose-6-phosphate synthase"/>
    <property type="match status" value="1"/>
</dbReference>
<accession>A0A4P8IN77</accession>
<sequence>MSRLIIVSNRVAPISEGGPAAGGLAVGVYDALKETGGMWFGWSGDVLASGQPQIQLEERGPVTFATIGLVRRDYDQYYRGFSNATLWPAFHYRADLIQYDRHDFEGYRRVNAWLAQQLVPLLRDDDVIWVHDYHLIPFAQALRAAGVKNRIGFFLHIPFPASQVLLAVPPHRQLVEALCSFDLLGFQTEPDLRAFCDYVVHEAAGECEHPAKNGSSTIRAFGRTLRAAAYPIGVYPDEIAQLAKAGARGKPVRTMKATLHGRKLIMSVDRLDYSKGLVERFRAFERLLDQVPAMRNNVSFVQIAPPTRADMHAYQDIRLQLEGESGRINGRFAELDWTPIRYIHRQYERQVLAALFRESHVGYVTPLRDGMNLVAKEYVSAQDPDDPGVLVLSRFAGAAQELEGALIVNPIDIDGMAEALATALAMPVAERRARYRDMIGRLRENNVSVWRDNFLRDLKRSGEARPAARAKTVRKKATVE</sequence>
<dbReference type="Gene3D" id="3.40.50.2000">
    <property type="entry name" value="Glycogen Phosphorylase B"/>
    <property type="match status" value="2"/>
</dbReference>
<comment type="subunit">
    <text evidence="3 9">Homotetramer.</text>
</comment>
<evidence type="ECO:0000256" key="2">
    <source>
        <dbReference type="ARBA" id="ARBA00008799"/>
    </source>
</evidence>
<name>A0A4P8IN77_9BURK</name>